<dbReference type="EMBL" id="JAUOPB010000008">
    <property type="protein sequence ID" value="MDO6423266.1"/>
    <property type="molecule type" value="Genomic_DNA"/>
</dbReference>
<evidence type="ECO:0000313" key="3">
    <source>
        <dbReference type="EMBL" id="MDO6423266.1"/>
    </source>
</evidence>
<evidence type="ECO:0000256" key="1">
    <source>
        <dbReference type="SAM" id="Phobius"/>
    </source>
</evidence>
<evidence type="ECO:0000259" key="2">
    <source>
        <dbReference type="Pfam" id="PF05036"/>
    </source>
</evidence>
<keyword evidence="1" id="KW-1133">Transmembrane helix</keyword>
<protein>
    <submittedName>
        <fullName evidence="3">SPOR domain-containing protein</fullName>
    </submittedName>
</protein>
<dbReference type="SUPFAM" id="SSF110997">
    <property type="entry name" value="Sporulation related repeat"/>
    <property type="match status" value="1"/>
</dbReference>
<feature type="domain" description="SPOR" evidence="2">
    <location>
        <begin position="113"/>
        <end position="179"/>
    </location>
</feature>
<organism evidence="3 4">
    <name type="scientific">Saccharophagus degradans</name>
    <dbReference type="NCBI Taxonomy" id="86304"/>
    <lineage>
        <taxon>Bacteria</taxon>
        <taxon>Pseudomonadati</taxon>
        <taxon>Pseudomonadota</taxon>
        <taxon>Gammaproteobacteria</taxon>
        <taxon>Cellvibrionales</taxon>
        <taxon>Cellvibrionaceae</taxon>
        <taxon>Saccharophagus</taxon>
    </lineage>
</organism>
<gene>
    <name evidence="3" type="ORF">Q4521_12340</name>
</gene>
<dbReference type="Proteomes" id="UP001169760">
    <property type="component" value="Unassembled WGS sequence"/>
</dbReference>
<keyword evidence="1" id="KW-0472">Membrane</keyword>
<accession>A0AAW7X9I5</accession>
<sequence length="264" mass="29722">MFVHKLIDGSGYRAIKKEIHLGMRWIFFSLLIANFIAGVWGMLLPSGGAAGAASHAEAEFELKGVPPLLLLTEVDIEQRSAPAERLISEIPVLPSSEGERRSEEKENKLCEILGPFDGAPSAQEMVERLRALDVHSEVRTLQLPAGPGYWVYLEPEPNRKAALRKLAELQSRGVDSYVIPKGEIENGISLGMFSKKSLADSRMAEAERMGLSPRMQTIERTYREVWVMLNHQEDEKMSEISWSRVLEDKKMLQRRENFCLDVAS</sequence>
<dbReference type="Pfam" id="PF05036">
    <property type="entry name" value="SPOR"/>
    <property type="match status" value="1"/>
</dbReference>
<comment type="caution">
    <text evidence="3">The sequence shown here is derived from an EMBL/GenBank/DDBJ whole genome shotgun (WGS) entry which is preliminary data.</text>
</comment>
<reference evidence="3" key="1">
    <citation type="submission" date="2023-07" db="EMBL/GenBank/DDBJ databases">
        <title>Genome content predicts the carbon catabolic preferences of heterotrophic bacteria.</title>
        <authorList>
            <person name="Gralka M."/>
        </authorList>
    </citation>
    <scope>NUCLEOTIDE SEQUENCE</scope>
    <source>
        <strain evidence="3">I3M17_2</strain>
    </source>
</reference>
<dbReference type="GO" id="GO:0042834">
    <property type="term" value="F:peptidoglycan binding"/>
    <property type="evidence" value="ECO:0007669"/>
    <property type="project" value="InterPro"/>
</dbReference>
<dbReference type="InterPro" id="IPR036680">
    <property type="entry name" value="SPOR-like_sf"/>
</dbReference>
<dbReference type="AlphaFoldDB" id="A0AAW7X9I5"/>
<keyword evidence="1" id="KW-0812">Transmembrane</keyword>
<feature type="transmembrane region" description="Helical" evidence="1">
    <location>
        <begin position="21"/>
        <end position="43"/>
    </location>
</feature>
<evidence type="ECO:0000313" key="4">
    <source>
        <dbReference type="Proteomes" id="UP001169760"/>
    </source>
</evidence>
<dbReference type="RefSeq" id="WP_303492978.1">
    <property type="nucleotide sequence ID" value="NZ_JAUOPB010000008.1"/>
</dbReference>
<proteinExistence type="predicted"/>
<name>A0AAW7X9I5_9GAMM</name>
<dbReference type="InterPro" id="IPR007730">
    <property type="entry name" value="SPOR-like_dom"/>
</dbReference>